<dbReference type="STRING" id="764103.G7E0L3"/>
<keyword evidence="3" id="KW-0268">Exocytosis</keyword>
<comment type="caution">
    <text evidence="8">The sequence shown here is derived from an EMBL/GenBank/DDBJ whole genome shotgun (WGS) entry which is preliminary data.</text>
</comment>
<keyword evidence="2" id="KW-0813">Transport</keyword>
<proteinExistence type="inferred from homology"/>
<protein>
    <submittedName>
        <fullName evidence="8">Uncharacterized protein</fullName>
    </submittedName>
</protein>
<dbReference type="PANTHER" id="PTHR12100">
    <property type="entry name" value="SEC10"/>
    <property type="match status" value="1"/>
</dbReference>
<gene>
    <name evidence="8" type="primary">Mo03039</name>
    <name evidence="8" type="ORF">E5Q_03039</name>
</gene>
<dbReference type="InterPro" id="IPR048625">
    <property type="entry name" value="Sec10_N"/>
</dbReference>
<feature type="region of interest" description="Disordered" evidence="5">
    <location>
        <begin position="472"/>
        <end position="498"/>
    </location>
</feature>
<dbReference type="Pfam" id="PF07393">
    <property type="entry name" value="Sec10_HB"/>
    <property type="match status" value="1"/>
</dbReference>
<dbReference type="Proteomes" id="UP000009131">
    <property type="component" value="Unassembled WGS sequence"/>
</dbReference>
<dbReference type="GO" id="GO:0006893">
    <property type="term" value="P:Golgi to plasma membrane transport"/>
    <property type="evidence" value="ECO:0007669"/>
    <property type="project" value="TreeGrafter"/>
</dbReference>
<dbReference type="InterPro" id="IPR009976">
    <property type="entry name" value="Sec10-like"/>
</dbReference>
<evidence type="ECO:0000256" key="2">
    <source>
        <dbReference type="ARBA" id="ARBA00022448"/>
    </source>
</evidence>
<dbReference type="eggNOG" id="KOG3745">
    <property type="taxonomic scope" value="Eukaryota"/>
</dbReference>
<organism evidence="8 9">
    <name type="scientific">Mixia osmundae (strain CBS 9802 / IAM 14324 / JCM 22182 / KY 12970)</name>
    <dbReference type="NCBI Taxonomy" id="764103"/>
    <lineage>
        <taxon>Eukaryota</taxon>
        <taxon>Fungi</taxon>
        <taxon>Dikarya</taxon>
        <taxon>Basidiomycota</taxon>
        <taxon>Pucciniomycotina</taxon>
        <taxon>Mixiomycetes</taxon>
        <taxon>Mixiales</taxon>
        <taxon>Mixiaceae</taxon>
        <taxon>Mixia</taxon>
    </lineage>
</organism>
<evidence type="ECO:0000256" key="3">
    <source>
        <dbReference type="ARBA" id="ARBA00022483"/>
    </source>
</evidence>
<dbReference type="InterPro" id="IPR048627">
    <property type="entry name" value="Sec10_HB"/>
</dbReference>
<keyword evidence="9" id="KW-1185">Reference proteome</keyword>
<evidence type="ECO:0000259" key="7">
    <source>
        <dbReference type="Pfam" id="PF20667"/>
    </source>
</evidence>
<comment type="similarity">
    <text evidence="1">Belongs to the SEC10 family.</text>
</comment>
<dbReference type="AlphaFoldDB" id="G7E0L3"/>
<evidence type="ECO:0000313" key="8">
    <source>
        <dbReference type="EMBL" id="GAA96373.1"/>
    </source>
</evidence>
<sequence length="882" mass="97866">MADQDSRMAFDPHTFRQPDFSVSIFIAGLTDQLIADAKNPSSSLDPQPFLQLFETTVDQLLPLRRQVASQTTSIEKAVAASERAYSLKVRELKDNFTAVSGSFGNLEKRISEVGSTAIRIGEQLESIDRLRKRASDARDVIQYYHDFSRGDTSRLDAMRKSGREGRAQAAVLIRRLSSVAREIEDIEGGEKTCDAIEKYCEAFEKEVLKLFDRYYRKGDPKMMAHCARTLLDFNGGLSCIQIYVNQHDFFISKDRIQDIGAITQSEMWDTLPDPNAPAPSAEPGLDDLYQEIRLTVTQEAQIIRAVFPDPPAVMQVFLQRVFAQVIQPFGEQLITTASMTSTLAFLRMLHFVHSRTIALVEDLKSNDFFKTTTDAASRYAITASGQTSDAAALTAPGTTALAAMLDQAVEEVFVQHLEGARYLDRESKSLTELYAGYLLRFANYHLSTHKTKTTNTLFDKLVSQMTAAAQSAHIGGHATTEEDQAMPDSPQQGSGEPIRGAKTLLKLSSLTNNFGTGSKTHSLEHFSPVEGELRLDVAETILKWHSEALGRMVELSPPAEVPKNALALMKVLAENIGRAYVETSLSTISTQVSDHESKMMPDLTHLSTLHTIDLILHLWQRYLAVAILPLAGGSVTVRREMASFQTHVGMRIEGKINEVLAHLIDGVVSWLAQMLSSKQKKSDFKPKNDDVAFSRVNTEPCIACTDYLALVLETTRGTLSGKNCETVLTEIGVSFHSLLLDHFKRYVVSAAGGLMLTKDLALYQDSIAAFGISTLSDRFDMLRQLGNVFIVRPEILKSYLSEGHLARIEPNLLRAYLTQRSDYSDFPQKTWNDIVGAEIADTTVGGFGRRIGERLNFDFKISDLSFSSLDQSSAFSRSKVFA</sequence>
<feature type="domain" description="Exocyst complex component Sec10-like alpha-helical bundle" evidence="6">
    <location>
        <begin position="168"/>
        <end position="825"/>
    </location>
</feature>
<dbReference type="EMBL" id="BABT02000080">
    <property type="protein sequence ID" value="GAA96373.1"/>
    <property type="molecule type" value="Genomic_DNA"/>
</dbReference>
<feature type="domain" description="Exocyst complex component Sec10 N-terminal" evidence="7">
    <location>
        <begin position="46"/>
        <end position="160"/>
    </location>
</feature>
<keyword evidence="4" id="KW-0175">Coiled coil</keyword>
<evidence type="ECO:0000259" key="6">
    <source>
        <dbReference type="Pfam" id="PF07393"/>
    </source>
</evidence>
<reference evidence="8 9" key="1">
    <citation type="journal article" date="2011" name="J. Gen. Appl. Microbiol.">
        <title>Draft genome sequencing of the enigmatic basidiomycete Mixia osmundae.</title>
        <authorList>
            <person name="Nishida H."/>
            <person name="Nagatsuka Y."/>
            <person name="Sugiyama J."/>
        </authorList>
    </citation>
    <scope>NUCLEOTIDE SEQUENCE [LARGE SCALE GENOMIC DNA]</scope>
    <source>
        <strain evidence="9">CBS 9802 / IAM 14324 / JCM 22182 / KY 12970</strain>
    </source>
</reference>
<evidence type="ECO:0000256" key="4">
    <source>
        <dbReference type="ARBA" id="ARBA00023054"/>
    </source>
</evidence>
<dbReference type="FunCoup" id="G7E0L3">
    <property type="interactions" value="447"/>
</dbReference>
<dbReference type="GO" id="GO:0006887">
    <property type="term" value="P:exocytosis"/>
    <property type="evidence" value="ECO:0007669"/>
    <property type="project" value="UniProtKB-KW"/>
</dbReference>
<dbReference type="HOGENOM" id="CLU_008002_1_0_1"/>
<dbReference type="OMA" id="PLCKHHY"/>
<dbReference type="InParanoid" id="G7E0L3"/>
<reference evidence="8 9" key="2">
    <citation type="journal article" date="2012" name="Open Biol.">
        <title>Characteristics of nucleosomes and linker DNA regions on the genome of the basidiomycete Mixia osmundae revealed by mono- and dinucleosome mapping.</title>
        <authorList>
            <person name="Nishida H."/>
            <person name="Kondo S."/>
            <person name="Matsumoto T."/>
            <person name="Suzuki Y."/>
            <person name="Yoshikawa H."/>
            <person name="Taylor T.D."/>
            <person name="Sugiyama J."/>
        </authorList>
    </citation>
    <scope>NUCLEOTIDE SEQUENCE [LARGE SCALE GENOMIC DNA]</scope>
    <source>
        <strain evidence="9">CBS 9802 / IAM 14324 / JCM 22182 / KY 12970</strain>
    </source>
</reference>
<name>G7E0L3_MIXOS</name>
<dbReference type="GO" id="GO:0000145">
    <property type="term" value="C:exocyst"/>
    <property type="evidence" value="ECO:0007669"/>
    <property type="project" value="TreeGrafter"/>
</dbReference>
<dbReference type="Pfam" id="PF20667">
    <property type="entry name" value="Sec10_N"/>
    <property type="match status" value="1"/>
</dbReference>
<dbReference type="PANTHER" id="PTHR12100:SF0">
    <property type="entry name" value="EXOCYST COMPLEX COMPONENT 5"/>
    <property type="match status" value="1"/>
</dbReference>
<accession>G7E0L3</accession>
<evidence type="ECO:0000256" key="1">
    <source>
        <dbReference type="ARBA" id="ARBA00006572"/>
    </source>
</evidence>
<evidence type="ECO:0000256" key="5">
    <source>
        <dbReference type="SAM" id="MobiDB-lite"/>
    </source>
</evidence>
<dbReference type="RefSeq" id="XP_014570668.1">
    <property type="nucleotide sequence ID" value="XM_014715182.1"/>
</dbReference>
<evidence type="ECO:0000313" key="9">
    <source>
        <dbReference type="Proteomes" id="UP000009131"/>
    </source>
</evidence>
<dbReference type="OrthoDB" id="125856at2759"/>